<dbReference type="AlphaFoldDB" id="A0AAW0JF55"/>
<dbReference type="SUPFAM" id="SSF53098">
    <property type="entry name" value="Ribonuclease H-like"/>
    <property type="match status" value="1"/>
</dbReference>
<dbReference type="InterPro" id="IPR036397">
    <property type="entry name" value="RNaseH_sf"/>
</dbReference>
<feature type="domain" description="RNase H type-1" evidence="1">
    <location>
        <begin position="151"/>
        <end position="270"/>
    </location>
</feature>
<dbReference type="InterPro" id="IPR044730">
    <property type="entry name" value="RNase_H-like_dom_plant"/>
</dbReference>
<dbReference type="Pfam" id="PF13456">
    <property type="entry name" value="RVT_3"/>
    <property type="match status" value="1"/>
</dbReference>
<organism evidence="3 4">
    <name type="scientific">Quercus suber</name>
    <name type="common">Cork oak</name>
    <dbReference type="NCBI Taxonomy" id="58331"/>
    <lineage>
        <taxon>Eukaryota</taxon>
        <taxon>Viridiplantae</taxon>
        <taxon>Streptophyta</taxon>
        <taxon>Embryophyta</taxon>
        <taxon>Tracheophyta</taxon>
        <taxon>Spermatophyta</taxon>
        <taxon>Magnoliopsida</taxon>
        <taxon>eudicotyledons</taxon>
        <taxon>Gunneridae</taxon>
        <taxon>Pentapetalae</taxon>
        <taxon>rosids</taxon>
        <taxon>fabids</taxon>
        <taxon>Fagales</taxon>
        <taxon>Fagaceae</taxon>
        <taxon>Quercus</taxon>
    </lineage>
</organism>
<evidence type="ECO:0000259" key="2">
    <source>
        <dbReference type="Pfam" id="PF13966"/>
    </source>
</evidence>
<comment type="caution">
    <text evidence="3">The sequence shown here is derived from an EMBL/GenBank/DDBJ whole genome shotgun (WGS) entry which is preliminary data.</text>
</comment>
<dbReference type="InterPro" id="IPR002156">
    <property type="entry name" value="RNaseH_domain"/>
</dbReference>
<dbReference type="GO" id="GO:0004523">
    <property type="term" value="F:RNA-DNA hybrid ribonuclease activity"/>
    <property type="evidence" value="ECO:0007669"/>
    <property type="project" value="InterPro"/>
</dbReference>
<feature type="non-terminal residue" evidence="3">
    <location>
        <position position="1"/>
    </location>
</feature>
<dbReference type="Gene3D" id="3.30.420.10">
    <property type="entry name" value="Ribonuclease H-like superfamily/Ribonuclease H"/>
    <property type="match status" value="1"/>
</dbReference>
<dbReference type="InterPro" id="IPR026960">
    <property type="entry name" value="RVT-Znf"/>
</dbReference>
<dbReference type="Pfam" id="PF13966">
    <property type="entry name" value="zf-RVT"/>
    <property type="match status" value="1"/>
</dbReference>
<dbReference type="PANTHER" id="PTHR47074">
    <property type="entry name" value="BNAC02G40300D PROTEIN"/>
    <property type="match status" value="1"/>
</dbReference>
<dbReference type="InterPro" id="IPR052929">
    <property type="entry name" value="RNase_H-like_EbsB-rel"/>
</dbReference>
<dbReference type="Proteomes" id="UP000237347">
    <property type="component" value="Unassembled WGS sequence"/>
</dbReference>
<evidence type="ECO:0000313" key="4">
    <source>
        <dbReference type="Proteomes" id="UP000237347"/>
    </source>
</evidence>
<dbReference type="InterPro" id="IPR012337">
    <property type="entry name" value="RNaseH-like_sf"/>
</dbReference>
<name>A0AAW0JF55_QUESU</name>
<dbReference type="CDD" id="cd06222">
    <property type="entry name" value="RNase_H_like"/>
    <property type="match status" value="1"/>
</dbReference>
<accession>A0AAW0JF55</accession>
<evidence type="ECO:0000259" key="1">
    <source>
        <dbReference type="Pfam" id="PF13456"/>
    </source>
</evidence>
<feature type="domain" description="Reverse transcriptase zinc-binding" evidence="2">
    <location>
        <begin position="2"/>
        <end position="47"/>
    </location>
</feature>
<protein>
    <submittedName>
        <fullName evidence="3">Ribonuclease h protein</fullName>
    </submittedName>
</protein>
<evidence type="ECO:0000313" key="3">
    <source>
        <dbReference type="EMBL" id="KAK7825031.1"/>
    </source>
</evidence>
<reference evidence="3 4" key="1">
    <citation type="journal article" date="2018" name="Sci. Data">
        <title>The draft genome sequence of cork oak.</title>
        <authorList>
            <person name="Ramos A.M."/>
            <person name="Usie A."/>
            <person name="Barbosa P."/>
            <person name="Barros P.M."/>
            <person name="Capote T."/>
            <person name="Chaves I."/>
            <person name="Simoes F."/>
            <person name="Abreu I."/>
            <person name="Carrasquinho I."/>
            <person name="Faro C."/>
            <person name="Guimaraes J.B."/>
            <person name="Mendonca D."/>
            <person name="Nobrega F."/>
            <person name="Rodrigues L."/>
            <person name="Saibo N.J.M."/>
            <person name="Varela M.C."/>
            <person name="Egas C."/>
            <person name="Matos J."/>
            <person name="Miguel C.M."/>
            <person name="Oliveira M.M."/>
            <person name="Ricardo C.P."/>
            <person name="Goncalves S."/>
        </authorList>
    </citation>
    <scope>NUCLEOTIDE SEQUENCE [LARGE SCALE GENOMIC DNA]</scope>
    <source>
        <strain evidence="4">cv. HL8</strain>
    </source>
</reference>
<dbReference type="GO" id="GO:0003676">
    <property type="term" value="F:nucleic acid binding"/>
    <property type="evidence" value="ECO:0007669"/>
    <property type="project" value="InterPro"/>
</dbReference>
<sequence length="270" mass="30169">ACHNILATKENLLKRHITTDDKCEECGKESEPIYHLFWFCDKAKEVWANTKLVFPFQIGRTWGFVDMVWQIVRSASVSPNLLEKVAAICWGIWKNRCEVWHGGHRRSSSDIARRSLIFLEEFQVASKLSNPPIIKENIKWSPPAVGRYKLNVDGANFSQIKATSLGMVLCDDAGLVVAAISEKISFSLGPLEAEAKAMEAAIQFAIDIGVREVTFETDFLLLYNALQGNNAATSSIENVVSGILFQIQNFRFAGFSHIKRLGNLPTHVLA</sequence>
<gene>
    <name evidence="3" type="ORF">CFP56_033851</name>
</gene>
<dbReference type="PANTHER" id="PTHR47074:SF11">
    <property type="entry name" value="REVERSE TRANSCRIPTASE-LIKE PROTEIN"/>
    <property type="match status" value="1"/>
</dbReference>
<keyword evidence="4" id="KW-1185">Reference proteome</keyword>
<dbReference type="EMBL" id="PKMF04000587">
    <property type="protein sequence ID" value="KAK7825031.1"/>
    <property type="molecule type" value="Genomic_DNA"/>
</dbReference>
<proteinExistence type="predicted"/>